<dbReference type="AlphaFoldDB" id="A0A2S0VNT5"/>
<comment type="similarity">
    <text evidence="2">Belongs to the bacterial solute-binding protein 7 family.</text>
</comment>
<organism evidence="5 6">
    <name type="scientific">Saccharobesus litoralis</name>
    <dbReference type="NCBI Taxonomy" id="2172099"/>
    <lineage>
        <taxon>Bacteria</taxon>
        <taxon>Pseudomonadati</taxon>
        <taxon>Pseudomonadota</taxon>
        <taxon>Gammaproteobacteria</taxon>
        <taxon>Alteromonadales</taxon>
        <taxon>Alteromonadaceae</taxon>
        <taxon>Saccharobesus</taxon>
    </lineage>
</organism>
<evidence type="ECO:0000256" key="1">
    <source>
        <dbReference type="ARBA" id="ARBA00004196"/>
    </source>
</evidence>
<evidence type="ECO:0000256" key="2">
    <source>
        <dbReference type="ARBA" id="ARBA00009023"/>
    </source>
</evidence>
<dbReference type="EMBL" id="CP026604">
    <property type="protein sequence ID" value="AWB65852.1"/>
    <property type="molecule type" value="Genomic_DNA"/>
</dbReference>
<dbReference type="Proteomes" id="UP000244441">
    <property type="component" value="Chromosome"/>
</dbReference>
<dbReference type="KEGG" id="cate:C2869_05090"/>
<dbReference type="InterPro" id="IPR004682">
    <property type="entry name" value="TRAP_DctP"/>
</dbReference>
<dbReference type="PANTHER" id="PTHR33376">
    <property type="match status" value="1"/>
</dbReference>
<evidence type="ECO:0000313" key="6">
    <source>
        <dbReference type="Proteomes" id="UP000244441"/>
    </source>
</evidence>
<dbReference type="InterPro" id="IPR038404">
    <property type="entry name" value="TRAP_DctP_sf"/>
</dbReference>
<comment type="subcellular location">
    <subcellularLocation>
        <location evidence="1">Cell envelope</location>
    </subcellularLocation>
</comment>
<proteinExistence type="inferred from homology"/>
<dbReference type="CDD" id="cd13672">
    <property type="entry name" value="PBP2_TRAP_Siap"/>
    <property type="match status" value="1"/>
</dbReference>
<keyword evidence="3" id="KW-0813">Transport</keyword>
<protein>
    <submittedName>
        <fullName evidence="5">ABC transporter substrate-binding protein</fullName>
    </submittedName>
</protein>
<keyword evidence="4" id="KW-0732">Signal</keyword>
<dbReference type="NCBIfam" id="TIGR00787">
    <property type="entry name" value="dctP"/>
    <property type="match status" value="1"/>
</dbReference>
<dbReference type="Gene3D" id="3.40.190.170">
    <property type="entry name" value="Bacterial extracellular solute-binding protein, family 7"/>
    <property type="match status" value="1"/>
</dbReference>
<accession>A0A2S0VNT5</accession>
<dbReference type="InterPro" id="IPR018389">
    <property type="entry name" value="DctP_fam"/>
</dbReference>
<dbReference type="GO" id="GO:0055085">
    <property type="term" value="P:transmembrane transport"/>
    <property type="evidence" value="ECO:0007669"/>
    <property type="project" value="InterPro"/>
</dbReference>
<keyword evidence="6" id="KW-1185">Reference proteome</keyword>
<dbReference type="OrthoDB" id="9771186at2"/>
<reference evidence="5 6" key="1">
    <citation type="submission" date="2018-01" db="EMBL/GenBank/DDBJ databases">
        <title>Genome sequence of a Cantenovulum-like bacteria.</title>
        <authorList>
            <person name="Tan W.R."/>
            <person name="Lau N.-S."/>
            <person name="Go F."/>
            <person name="Amirul A.-A.A."/>
        </authorList>
    </citation>
    <scope>NUCLEOTIDE SEQUENCE [LARGE SCALE GENOMIC DNA]</scope>
    <source>
        <strain evidence="5 6">CCB-QB4</strain>
    </source>
</reference>
<dbReference type="GO" id="GO:0030288">
    <property type="term" value="C:outer membrane-bounded periplasmic space"/>
    <property type="evidence" value="ECO:0007669"/>
    <property type="project" value="InterPro"/>
</dbReference>
<sequence>MLKIILVCLSILIGFTATAKPQKLLWGHVYESSEPLHKWSLWAAQEINKQSNGRFEIDVFPISILGKEAELNESLSLGIVDIIYTGTSFTSQIYAPFAVADMPYMFSGYQHWQAFSNSDLFTDLANGYAHETHGNQVLGNNYYGERHLTSNKPVADLASIKGMKIRVPNATIFKMFPLAVNANPTPIAFSEVYMALQQNVVDAQENPLPTIKAKKFYEVQSDINLTGHLLGSILTIMSGRTWQALNEQDKQLFASVLHQAAQRVSRDTRNNELALIDWFKQQGVNVHQVDKTPFREATLKMHAPFIEKVGQDNYQRLLALDPVSK</sequence>
<dbReference type="Pfam" id="PF03480">
    <property type="entry name" value="DctP"/>
    <property type="match status" value="1"/>
</dbReference>
<name>A0A2S0VNT5_9ALTE</name>
<gene>
    <name evidence="5" type="ORF">C2869_05090</name>
</gene>
<dbReference type="PANTHER" id="PTHR33376:SF4">
    <property type="entry name" value="SIALIC ACID-BINDING PERIPLASMIC PROTEIN SIAP"/>
    <property type="match status" value="1"/>
</dbReference>
<dbReference type="NCBIfam" id="NF037995">
    <property type="entry name" value="TRAP_S1"/>
    <property type="match status" value="1"/>
</dbReference>
<evidence type="ECO:0000313" key="5">
    <source>
        <dbReference type="EMBL" id="AWB65852.1"/>
    </source>
</evidence>
<dbReference type="RefSeq" id="WP_108601926.1">
    <property type="nucleotide sequence ID" value="NZ_CP026604.1"/>
</dbReference>
<evidence type="ECO:0000256" key="3">
    <source>
        <dbReference type="ARBA" id="ARBA00022448"/>
    </source>
</evidence>
<dbReference type="SMR" id="A0A2S0VNT5"/>
<evidence type="ECO:0000256" key="4">
    <source>
        <dbReference type="ARBA" id="ARBA00022729"/>
    </source>
</evidence>